<feature type="modified residue" description="4-aspartylphosphate" evidence="5">
    <location>
        <position position="60"/>
    </location>
</feature>
<evidence type="ECO:0000256" key="4">
    <source>
        <dbReference type="ARBA" id="ARBA00023163"/>
    </source>
</evidence>
<comment type="caution">
    <text evidence="8">The sequence shown here is derived from an EMBL/GenBank/DDBJ whole genome shotgun (WGS) entry which is preliminary data.</text>
</comment>
<dbReference type="PRINTS" id="PR00038">
    <property type="entry name" value="HTHLUXR"/>
</dbReference>
<dbReference type="Gene3D" id="1.10.10.10">
    <property type="entry name" value="Winged helix-like DNA-binding domain superfamily/Winged helix DNA-binding domain"/>
    <property type="match status" value="1"/>
</dbReference>
<dbReference type="Proteomes" id="UP000010411">
    <property type="component" value="Unassembled WGS sequence"/>
</dbReference>
<evidence type="ECO:0000313" key="8">
    <source>
        <dbReference type="EMBL" id="EKX69367.1"/>
    </source>
</evidence>
<dbReference type="PANTHER" id="PTHR43214">
    <property type="entry name" value="TWO-COMPONENT RESPONSE REGULATOR"/>
    <property type="match status" value="1"/>
</dbReference>
<organism evidence="8 9">
    <name type="scientific">Streptomyces ipomoeae 91-03</name>
    <dbReference type="NCBI Taxonomy" id="698759"/>
    <lineage>
        <taxon>Bacteria</taxon>
        <taxon>Bacillati</taxon>
        <taxon>Actinomycetota</taxon>
        <taxon>Actinomycetes</taxon>
        <taxon>Kitasatosporales</taxon>
        <taxon>Streptomycetaceae</taxon>
        <taxon>Streptomyces</taxon>
    </lineage>
</organism>
<evidence type="ECO:0000256" key="5">
    <source>
        <dbReference type="PROSITE-ProRule" id="PRU00169"/>
    </source>
</evidence>
<dbReference type="SUPFAM" id="SSF46894">
    <property type="entry name" value="C-terminal effector domain of the bipartite response regulators"/>
    <property type="match status" value="1"/>
</dbReference>
<keyword evidence="2" id="KW-0805">Transcription regulation</keyword>
<proteinExistence type="predicted"/>
<keyword evidence="3" id="KW-0238">DNA-binding</keyword>
<dbReference type="PANTHER" id="PTHR43214:SF24">
    <property type="entry name" value="TRANSCRIPTIONAL REGULATORY PROTEIN NARL-RELATED"/>
    <property type="match status" value="1"/>
</dbReference>
<dbReference type="PATRIC" id="fig|698759.3.peg.101"/>
<reference evidence="8 9" key="1">
    <citation type="submission" date="2012-11" db="EMBL/GenBank/DDBJ databases">
        <authorList>
            <person name="Huguet-Tapia J.C."/>
            <person name="Durkin A.S."/>
            <person name="Pettis G.S."/>
            <person name="Badger J.H."/>
        </authorList>
    </citation>
    <scope>NUCLEOTIDE SEQUENCE [LARGE SCALE GENOMIC DNA]</scope>
    <source>
        <strain evidence="8 9">91-03</strain>
    </source>
</reference>
<keyword evidence="4" id="KW-0804">Transcription</keyword>
<dbReference type="InterPro" id="IPR036388">
    <property type="entry name" value="WH-like_DNA-bd_sf"/>
</dbReference>
<dbReference type="InterPro" id="IPR011006">
    <property type="entry name" value="CheY-like_superfamily"/>
</dbReference>
<gene>
    <name evidence="8" type="ORF">STRIP9103_05838</name>
</gene>
<protein>
    <submittedName>
        <fullName evidence="8">Response regulator receiver domain protein</fullName>
    </submittedName>
</protein>
<dbReference type="PROSITE" id="PS50043">
    <property type="entry name" value="HTH_LUXR_2"/>
    <property type="match status" value="1"/>
</dbReference>
<dbReference type="Gene3D" id="3.40.50.2300">
    <property type="match status" value="1"/>
</dbReference>
<name>L1L8X7_9ACTN</name>
<dbReference type="PROSITE" id="PS50110">
    <property type="entry name" value="RESPONSE_REGULATORY"/>
    <property type="match status" value="1"/>
</dbReference>
<dbReference type="InterPro" id="IPR058245">
    <property type="entry name" value="NreC/VraR/RcsB-like_REC"/>
</dbReference>
<evidence type="ECO:0000259" key="7">
    <source>
        <dbReference type="PROSITE" id="PS50110"/>
    </source>
</evidence>
<dbReference type="EMBL" id="AEJC01000008">
    <property type="protein sequence ID" value="EKX69367.1"/>
    <property type="molecule type" value="Genomic_DNA"/>
</dbReference>
<dbReference type="InterPro" id="IPR039420">
    <property type="entry name" value="WalR-like"/>
</dbReference>
<dbReference type="InterPro" id="IPR000792">
    <property type="entry name" value="Tscrpt_reg_LuxR_C"/>
</dbReference>
<accession>L1L8X7</accession>
<dbReference type="InterPro" id="IPR001789">
    <property type="entry name" value="Sig_transdc_resp-reg_receiver"/>
</dbReference>
<evidence type="ECO:0000256" key="2">
    <source>
        <dbReference type="ARBA" id="ARBA00023015"/>
    </source>
</evidence>
<dbReference type="GO" id="GO:0000160">
    <property type="term" value="P:phosphorelay signal transduction system"/>
    <property type="evidence" value="ECO:0007669"/>
    <property type="project" value="InterPro"/>
</dbReference>
<dbReference type="AlphaFoldDB" id="L1L8X7"/>
<feature type="domain" description="HTH luxR-type" evidence="6">
    <location>
        <begin position="156"/>
        <end position="229"/>
    </location>
</feature>
<feature type="domain" description="Response regulatory" evidence="7">
    <location>
        <begin position="10"/>
        <end position="134"/>
    </location>
</feature>
<evidence type="ECO:0000256" key="1">
    <source>
        <dbReference type="ARBA" id="ARBA00022553"/>
    </source>
</evidence>
<dbReference type="GO" id="GO:0006355">
    <property type="term" value="P:regulation of DNA-templated transcription"/>
    <property type="evidence" value="ECO:0007669"/>
    <property type="project" value="InterPro"/>
</dbReference>
<dbReference type="InterPro" id="IPR016032">
    <property type="entry name" value="Sig_transdc_resp-reg_C-effctor"/>
</dbReference>
<dbReference type="CDD" id="cd06170">
    <property type="entry name" value="LuxR_C_like"/>
    <property type="match status" value="1"/>
</dbReference>
<evidence type="ECO:0000256" key="3">
    <source>
        <dbReference type="ARBA" id="ARBA00023125"/>
    </source>
</evidence>
<dbReference type="SUPFAM" id="SSF52172">
    <property type="entry name" value="CheY-like"/>
    <property type="match status" value="1"/>
</dbReference>
<dbReference type="Pfam" id="PF00196">
    <property type="entry name" value="GerE"/>
    <property type="match status" value="1"/>
</dbReference>
<dbReference type="SMART" id="SM00421">
    <property type="entry name" value="HTH_LUXR"/>
    <property type="match status" value="1"/>
</dbReference>
<evidence type="ECO:0000313" key="9">
    <source>
        <dbReference type="Proteomes" id="UP000010411"/>
    </source>
</evidence>
<keyword evidence="1 5" id="KW-0597">Phosphoprotein</keyword>
<keyword evidence="9" id="KW-1185">Reference proteome</keyword>
<sequence length="230" mass="25435">MSGVPGRALRIVLADDDPVYLLGLAAILEGEGHEIVARAKDARELRDAIPDTLPDLAVVDIRMPPTHRLDGLEAAVDIRRAHPPVGILLLSKYVEPTHLRPLLEAGAEPHAGGVGYQLKWRVTGPDFVTDVVQRVAVGRYAIDEEIQRALYSSPRKRERLAGLTEQHRKVLHLMAEGLSNSAIGAKLSVNRKTVEHYVNIIFAQLGLPPDDKKEYDRRVRAVLMYLDSEG</sequence>
<dbReference type="SMART" id="SM00448">
    <property type="entry name" value="REC"/>
    <property type="match status" value="1"/>
</dbReference>
<dbReference type="Pfam" id="PF00072">
    <property type="entry name" value="Response_reg"/>
    <property type="match status" value="1"/>
</dbReference>
<dbReference type="CDD" id="cd17535">
    <property type="entry name" value="REC_NarL-like"/>
    <property type="match status" value="1"/>
</dbReference>
<evidence type="ECO:0000259" key="6">
    <source>
        <dbReference type="PROSITE" id="PS50043"/>
    </source>
</evidence>
<dbReference type="GO" id="GO:0003677">
    <property type="term" value="F:DNA binding"/>
    <property type="evidence" value="ECO:0007669"/>
    <property type="project" value="UniProtKB-KW"/>
</dbReference>